<evidence type="ECO:0000313" key="3">
    <source>
        <dbReference type="Proteomes" id="UP001186944"/>
    </source>
</evidence>
<organism evidence="2 3">
    <name type="scientific">Pinctada imbricata</name>
    <name type="common">Atlantic pearl-oyster</name>
    <name type="synonym">Pinctada martensii</name>
    <dbReference type="NCBI Taxonomy" id="66713"/>
    <lineage>
        <taxon>Eukaryota</taxon>
        <taxon>Metazoa</taxon>
        <taxon>Spiralia</taxon>
        <taxon>Lophotrochozoa</taxon>
        <taxon>Mollusca</taxon>
        <taxon>Bivalvia</taxon>
        <taxon>Autobranchia</taxon>
        <taxon>Pteriomorphia</taxon>
        <taxon>Pterioida</taxon>
        <taxon>Pterioidea</taxon>
        <taxon>Pteriidae</taxon>
        <taxon>Pinctada</taxon>
    </lineage>
</organism>
<dbReference type="Gene3D" id="3.40.50.720">
    <property type="entry name" value="NAD(P)-binding Rossmann-like Domain"/>
    <property type="match status" value="1"/>
</dbReference>
<dbReference type="EMBL" id="VSWD01000007">
    <property type="protein sequence ID" value="KAK3097459.1"/>
    <property type="molecule type" value="Genomic_DNA"/>
</dbReference>
<dbReference type="InterPro" id="IPR011032">
    <property type="entry name" value="GroES-like_sf"/>
</dbReference>
<dbReference type="InterPro" id="IPR013154">
    <property type="entry name" value="ADH-like_N"/>
</dbReference>
<dbReference type="Proteomes" id="UP001186944">
    <property type="component" value="Unassembled WGS sequence"/>
</dbReference>
<dbReference type="SUPFAM" id="SSF50129">
    <property type="entry name" value="GroES-like"/>
    <property type="match status" value="1"/>
</dbReference>
<dbReference type="SMART" id="SM00829">
    <property type="entry name" value="PKS_ER"/>
    <property type="match status" value="1"/>
</dbReference>
<evidence type="ECO:0000259" key="1">
    <source>
        <dbReference type="SMART" id="SM00829"/>
    </source>
</evidence>
<dbReference type="AlphaFoldDB" id="A0AA88YIA1"/>
<sequence length="308" mass="33611">MRTVVLERLSGDSKVSLQTNEADPVPDKYDIVIKVKTCGLSSPNIKVLSEVFRKSPRDRYAVGYDVAGVVVQIGSSVTNVKVGDSVVGVLPLDSRFSGCGELCLMSEYDVVTKPEQLSFEEAAAGIGDCVRAYTALFYQARVCSGDTILVIDGATSFGSIVIQLASQWGAKIIATASSQEERSYLENIQPPIAQVIDIGQRSNILVSSVMEETGGVGVDVVIDSGVKMFTDEEDQQLIEEKHKYPCPHKHDVISCLGASGKWITSQSDLQLDPPDSQRLFLRGGSVNFLFHNIWTLSYAQHGRYQRIL</sequence>
<gene>
    <name evidence="2" type="ORF">FSP39_009811</name>
</gene>
<evidence type="ECO:0000313" key="2">
    <source>
        <dbReference type="EMBL" id="KAK3097459.1"/>
    </source>
</evidence>
<dbReference type="InterPro" id="IPR020843">
    <property type="entry name" value="ER"/>
</dbReference>
<dbReference type="InterPro" id="IPR013149">
    <property type="entry name" value="ADH-like_C"/>
</dbReference>
<keyword evidence="3" id="KW-1185">Reference proteome</keyword>
<dbReference type="PANTHER" id="PTHR44461">
    <property type="entry name" value="QUINONE OXIDOREDUCTASE-LIKE PROTEIN 1"/>
    <property type="match status" value="1"/>
</dbReference>
<dbReference type="Pfam" id="PF08240">
    <property type="entry name" value="ADH_N"/>
    <property type="match status" value="1"/>
</dbReference>
<dbReference type="SUPFAM" id="SSF51735">
    <property type="entry name" value="NAD(P)-binding Rossmann-fold domains"/>
    <property type="match status" value="1"/>
</dbReference>
<dbReference type="InterPro" id="IPR036291">
    <property type="entry name" value="NAD(P)-bd_dom_sf"/>
</dbReference>
<feature type="domain" description="Enoyl reductase (ER)" evidence="1">
    <location>
        <begin position="11"/>
        <end position="269"/>
    </location>
</feature>
<dbReference type="CDD" id="cd05195">
    <property type="entry name" value="enoyl_red"/>
    <property type="match status" value="1"/>
</dbReference>
<comment type="caution">
    <text evidence="2">The sequence shown here is derived from an EMBL/GenBank/DDBJ whole genome shotgun (WGS) entry which is preliminary data.</text>
</comment>
<dbReference type="GO" id="GO:0016491">
    <property type="term" value="F:oxidoreductase activity"/>
    <property type="evidence" value="ECO:0007669"/>
    <property type="project" value="InterPro"/>
</dbReference>
<dbReference type="InterPro" id="IPR042633">
    <property type="entry name" value="CRYZL1"/>
</dbReference>
<proteinExistence type="predicted"/>
<dbReference type="Gene3D" id="3.90.180.10">
    <property type="entry name" value="Medium-chain alcohol dehydrogenases, catalytic domain"/>
    <property type="match status" value="1"/>
</dbReference>
<dbReference type="Pfam" id="PF00107">
    <property type="entry name" value="ADH_zinc_N"/>
    <property type="match status" value="1"/>
</dbReference>
<dbReference type="PANTHER" id="PTHR44461:SF1">
    <property type="entry name" value="QUINONE OXIDOREDUCTASE-LIKE PROTEIN 1"/>
    <property type="match status" value="1"/>
</dbReference>
<protein>
    <recommendedName>
        <fullName evidence="1">Enoyl reductase (ER) domain-containing protein</fullName>
    </recommendedName>
</protein>
<accession>A0AA88YIA1</accession>
<name>A0AA88YIA1_PINIB</name>
<reference evidence="2" key="1">
    <citation type="submission" date="2019-08" db="EMBL/GenBank/DDBJ databases">
        <title>The improved chromosome-level genome for the pearl oyster Pinctada fucata martensii using PacBio sequencing and Hi-C.</title>
        <authorList>
            <person name="Zheng Z."/>
        </authorList>
    </citation>
    <scope>NUCLEOTIDE SEQUENCE</scope>
    <source>
        <strain evidence="2">ZZ-2019</strain>
        <tissue evidence="2">Adductor muscle</tissue>
    </source>
</reference>